<dbReference type="GO" id="GO:0032259">
    <property type="term" value="P:methylation"/>
    <property type="evidence" value="ECO:0007669"/>
    <property type="project" value="UniProtKB-KW"/>
</dbReference>
<dbReference type="PANTHER" id="PTHR47739">
    <property type="entry name" value="TRNA1(VAL) (ADENINE(37)-N6)-METHYLTRANSFERASE"/>
    <property type="match status" value="1"/>
</dbReference>
<keyword evidence="1" id="KW-0808">Transferase</keyword>
<reference evidence="4 5" key="1">
    <citation type="submission" date="2013-09" db="EMBL/GenBank/DDBJ databases">
        <title>Genome sequencing of Phaeobacter antarcticus sp. nov. SM1211.</title>
        <authorList>
            <person name="Zhang X.-Y."/>
            <person name="Liu C."/>
            <person name="Chen X.-L."/>
            <person name="Xie B.-B."/>
            <person name="Qin Q.-L."/>
            <person name="Rong J.-C."/>
            <person name="Zhang Y.-Z."/>
        </authorList>
    </citation>
    <scope>NUCLEOTIDE SEQUENCE [LARGE SCALE GENOMIC DNA]</scope>
    <source>
        <strain evidence="4 5">SM1211</strain>
    </source>
</reference>
<dbReference type="Pfam" id="PF05175">
    <property type="entry name" value="MTS"/>
    <property type="match status" value="1"/>
</dbReference>
<organism evidence="4 5">
    <name type="scientific">Puniceibacterium antarcticum</name>
    <dbReference type="NCBI Taxonomy" id="1206336"/>
    <lineage>
        <taxon>Bacteria</taxon>
        <taxon>Pseudomonadati</taxon>
        <taxon>Pseudomonadota</taxon>
        <taxon>Alphaproteobacteria</taxon>
        <taxon>Rhodobacterales</taxon>
        <taxon>Paracoccaceae</taxon>
        <taxon>Puniceibacterium</taxon>
    </lineage>
</organism>
<dbReference type="InterPro" id="IPR029063">
    <property type="entry name" value="SAM-dependent_MTases_sf"/>
</dbReference>
<dbReference type="PANTHER" id="PTHR47739:SF1">
    <property type="entry name" value="TRNA1(VAL) (ADENINE(37)-N6)-METHYLTRANSFERASE"/>
    <property type="match status" value="1"/>
</dbReference>
<proteinExistence type="predicted"/>
<dbReference type="EMBL" id="AWWI01000176">
    <property type="protein sequence ID" value="PIL15571.1"/>
    <property type="molecule type" value="Genomic_DNA"/>
</dbReference>
<dbReference type="SUPFAM" id="SSF53335">
    <property type="entry name" value="S-adenosyl-L-methionine-dependent methyltransferases"/>
    <property type="match status" value="1"/>
</dbReference>
<dbReference type="OrthoDB" id="5489421at2"/>
<protein>
    <recommendedName>
        <fullName evidence="3">Methyltransferase small domain-containing protein</fullName>
    </recommendedName>
</protein>
<gene>
    <name evidence="4" type="ORF">P775_25675</name>
</gene>
<dbReference type="Gene3D" id="3.40.50.150">
    <property type="entry name" value="Vaccinia Virus protein VP39"/>
    <property type="match status" value="1"/>
</dbReference>
<evidence type="ECO:0000313" key="5">
    <source>
        <dbReference type="Proteomes" id="UP000231259"/>
    </source>
</evidence>
<dbReference type="CDD" id="cd02440">
    <property type="entry name" value="AdoMet_MTases"/>
    <property type="match status" value="1"/>
</dbReference>
<dbReference type="InterPro" id="IPR050210">
    <property type="entry name" value="tRNA_Adenine-N(6)_MTase"/>
</dbReference>
<dbReference type="AlphaFoldDB" id="A0A2G8R2B9"/>
<dbReference type="Proteomes" id="UP000231259">
    <property type="component" value="Unassembled WGS sequence"/>
</dbReference>
<evidence type="ECO:0000259" key="3">
    <source>
        <dbReference type="Pfam" id="PF05175"/>
    </source>
</evidence>
<keyword evidence="1" id="KW-0489">Methyltransferase</keyword>
<dbReference type="RefSeq" id="WP_099913441.1">
    <property type="nucleotide sequence ID" value="NZ_AWWI01000176.1"/>
</dbReference>
<keyword evidence="2" id="KW-0949">S-adenosyl-L-methionine</keyword>
<evidence type="ECO:0000256" key="1">
    <source>
        <dbReference type="ARBA" id="ARBA00022603"/>
    </source>
</evidence>
<sequence length="257" mass="27214">MQAQTFSDDRLSCDAFLGGRLRLFQPRQGYRSGIDPVLLAASVPARAGESVLDLGCGAGAALLCLGSRVAGLQLWGAELQPGYAALADRNAALNGLEAQIVTADLNALPAPLSQMQFTHVIANPPFFDPARRTSASDPGRETGLAEGSPLADWVAIAARRTAPGGTVTMIQSAERLPDLAAGMIAHLGSVQLWPLAPRAGRDPRLILVRGRKAGRGVFRLHAPLILHEGDQHLGDVESYVPLIRTVLRDGADLPFPR</sequence>
<dbReference type="GO" id="GO:0008168">
    <property type="term" value="F:methyltransferase activity"/>
    <property type="evidence" value="ECO:0007669"/>
    <property type="project" value="UniProtKB-KW"/>
</dbReference>
<name>A0A2G8R2B9_9RHOB</name>
<evidence type="ECO:0000313" key="4">
    <source>
        <dbReference type="EMBL" id="PIL15571.1"/>
    </source>
</evidence>
<feature type="domain" description="Methyltransferase small" evidence="3">
    <location>
        <begin position="38"/>
        <end position="130"/>
    </location>
</feature>
<comment type="caution">
    <text evidence="4">The sequence shown here is derived from an EMBL/GenBank/DDBJ whole genome shotgun (WGS) entry which is preliminary data.</text>
</comment>
<accession>A0A2G8R2B9</accession>
<dbReference type="InterPro" id="IPR007848">
    <property type="entry name" value="Small_mtfrase_dom"/>
</dbReference>
<keyword evidence="5" id="KW-1185">Reference proteome</keyword>
<evidence type="ECO:0000256" key="2">
    <source>
        <dbReference type="ARBA" id="ARBA00022691"/>
    </source>
</evidence>